<dbReference type="EMBL" id="CADDAV010000001">
    <property type="protein sequence ID" value="CAB0578023.1"/>
    <property type="molecule type" value="Genomic_DNA"/>
</dbReference>
<dbReference type="Proteomes" id="UP000480222">
    <property type="component" value="Unassembled WGS sequence"/>
</dbReference>
<proteinExistence type="predicted"/>
<evidence type="ECO:0000313" key="2">
    <source>
        <dbReference type="Proteomes" id="UP000480222"/>
    </source>
</evidence>
<organism evidence="1 2">
    <name type="scientific">Corynebacterium diphtheriae</name>
    <dbReference type="NCBI Taxonomy" id="1717"/>
    <lineage>
        <taxon>Bacteria</taxon>
        <taxon>Bacillati</taxon>
        <taxon>Actinomycetota</taxon>
        <taxon>Actinomycetes</taxon>
        <taxon>Mycobacteriales</taxon>
        <taxon>Corynebacteriaceae</taxon>
        <taxon>Corynebacterium</taxon>
    </lineage>
</organism>
<dbReference type="AlphaFoldDB" id="A0A811G038"/>
<sequence length="77" mass="8769">MRLPSKVTPYSQSTLSQFPPILKHLSDQDLSPAVLYKKVKSKFADVDEFVDTLDCLFALGQIELLYPEEVLHYVGRV</sequence>
<dbReference type="RefSeq" id="WP_016830052.1">
    <property type="nucleotide sequence ID" value="NZ_CAJDXW010000004.1"/>
</dbReference>
<protein>
    <submittedName>
        <fullName evidence="1">Uncharacterized protein</fullName>
    </submittedName>
</protein>
<accession>A0A811G038</accession>
<reference evidence="1 2" key="1">
    <citation type="submission" date="2020-02" db="EMBL/GenBank/DDBJ databases">
        <authorList>
            <person name="Brisse S."/>
        </authorList>
    </citation>
    <scope>NUCLEOTIDE SEQUENCE [LARGE SCALE GENOMIC DNA]</scope>
    <source>
        <strain evidence="1">CIP107547</strain>
    </source>
</reference>
<dbReference type="Pfam" id="PF20292">
    <property type="entry name" value="MC7"/>
    <property type="match status" value="1"/>
</dbReference>
<evidence type="ECO:0000313" key="1">
    <source>
        <dbReference type="EMBL" id="CAB0578023.1"/>
    </source>
</evidence>
<gene>
    <name evidence="1" type="ORF">CIP107547_00044</name>
</gene>
<comment type="caution">
    <text evidence="1">The sequence shown here is derived from an EMBL/GenBank/DDBJ whole genome shotgun (WGS) entry which is preliminary data.</text>
</comment>
<name>A0A811G038_CORDP</name>
<dbReference type="InterPro" id="IPR046900">
    <property type="entry name" value="ABC-3C_MC7"/>
</dbReference>